<dbReference type="SUPFAM" id="SSF48179">
    <property type="entry name" value="6-phosphogluconate dehydrogenase C-terminal domain-like"/>
    <property type="match status" value="1"/>
</dbReference>
<comment type="catalytic activity">
    <reaction evidence="8">
        <text>L-proline + NADP(+) = (S)-1-pyrroline-5-carboxylate + NADPH + 2 H(+)</text>
        <dbReference type="Rhea" id="RHEA:14109"/>
        <dbReference type="ChEBI" id="CHEBI:15378"/>
        <dbReference type="ChEBI" id="CHEBI:17388"/>
        <dbReference type="ChEBI" id="CHEBI:57783"/>
        <dbReference type="ChEBI" id="CHEBI:58349"/>
        <dbReference type="ChEBI" id="CHEBI:60039"/>
        <dbReference type="EC" id="1.5.1.2"/>
    </reaction>
</comment>
<evidence type="ECO:0000256" key="8">
    <source>
        <dbReference type="RuleBase" id="RU003903"/>
    </source>
</evidence>
<evidence type="ECO:0000256" key="3">
    <source>
        <dbReference type="ARBA" id="ARBA00012855"/>
    </source>
</evidence>
<organism evidence="11 12">
    <name type="scientific">Panagrellus redivivus</name>
    <name type="common">Microworm</name>
    <dbReference type="NCBI Taxonomy" id="6233"/>
    <lineage>
        <taxon>Eukaryota</taxon>
        <taxon>Metazoa</taxon>
        <taxon>Ecdysozoa</taxon>
        <taxon>Nematoda</taxon>
        <taxon>Chromadorea</taxon>
        <taxon>Rhabditida</taxon>
        <taxon>Tylenchina</taxon>
        <taxon>Panagrolaimomorpha</taxon>
        <taxon>Panagrolaimoidea</taxon>
        <taxon>Panagrolaimidae</taxon>
        <taxon>Panagrellus</taxon>
    </lineage>
</organism>
<dbReference type="FunFam" id="1.10.3730.10:FF:000001">
    <property type="entry name" value="Pyrroline-5-carboxylate reductase"/>
    <property type="match status" value="1"/>
</dbReference>
<evidence type="ECO:0000256" key="2">
    <source>
        <dbReference type="ARBA" id="ARBA00005525"/>
    </source>
</evidence>
<name>A0A7E4VZ40_PANRE</name>
<dbReference type="PIRSF" id="PIRSF000193">
    <property type="entry name" value="Pyrrol-5-carb_rd"/>
    <property type="match status" value="1"/>
</dbReference>
<feature type="domain" description="Pyrroline-5-carboxylate reductase dimerisation" evidence="10">
    <location>
        <begin position="191"/>
        <end position="295"/>
    </location>
</feature>
<dbReference type="GO" id="GO:0055129">
    <property type="term" value="P:L-proline biosynthetic process"/>
    <property type="evidence" value="ECO:0007669"/>
    <property type="project" value="UniProtKB-UniPathway"/>
</dbReference>
<protein>
    <recommendedName>
        <fullName evidence="3 8">Pyrroline-5-carboxylate reductase</fullName>
        <ecNumber evidence="3 8">1.5.1.2</ecNumber>
    </recommendedName>
</protein>
<dbReference type="Proteomes" id="UP000492821">
    <property type="component" value="Unassembled WGS sequence"/>
</dbReference>
<dbReference type="EC" id="1.5.1.2" evidence="3 8"/>
<dbReference type="PANTHER" id="PTHR11645">
    <property type="entry name" value="PYRROLINE-5-CARBOXYLATE REDUCTASE"/>
    <property type="match status" value="1"/>
</dbReference>
<dbReference type="InterPro" id="IPR036291">
    <property type="entry name" value="NAD(P)-bd_dom_sf"/>
</dbReference>
<evidence type="ECO:0000256" key="7">
    <source>
        <dbReference type="PIRSR" id="PIRSR000193-1"/>
    </source>
</evidence>
<sequence length="296" mass="30294">MSTTSALETLGAVSNRKLLVFGGGKMATAIVDGVVKIGLFVADNIYVSTRSEASAAPWRARGYKNAFTSNSALLDAATADSDGFTVILLAVKPQLRATLYAQLAEAAAFGRLAASKSMVISVLAAISTATLKQEFQNLKYTGPIVRIMPNTPCAIGSGTSLICADPSTDALYVNAAKDIFTAVGSVYEVPESGFDAASAISGCGPAFLFTVIEALADGGVYAGLPRDLATNLAADMVRGSGALVTASAQAPGKLKGDVCSPAGTTIAGVRELEKAGIRSAFIEAVLASTNRAKELR</sequence>
<comment type="similarity">
    <text evidence="2 8">Belongs to the pyrroline-5-carboxylate reductase family.</text>
</comment>
<dbReference type="PANTHER" id="PTHR11645:SF64">
    <property type="entry name" value="PYRROLINE-5-CARBOXYLATE REDUCTASE-RELATED"/>
    <property type="match status" value="1"/>
</dbReference>
<keyword evidence="6 8" id="KW-0560">Oxidoreductase</keyword>
<evidence type="ECO:0000313" key="12">
    <source>
        <dbReference type="WBParaSite" id="Pan_g4612.t1"/>
    </source>
</evidence>
<dbReference type="GO" id="GO:0004735">
    <property type="term" value="F:pyrroline-5-carboxylate reductase activity"/>
    <property type="evidence" value="ECO:0007669"/>
    <property type="project" value="UniProtKB-EC"/>
</dbReference>
<evidence type="ECO:0000256" key="6">
    <source>
        <dbReference type="ARBA" id="ARBA00023002"/>
    </source>
</evidence>
<keyword evidence="11" id="KW-1185">Reference proteome</keyword>
<dbReference type="Gene3D" id="3.40.50.720">
    <property type="entry name" value="NAD(P)-binding Rossmann-like Domain"/>
    <property type="match status" value="1"/>
</dbReference>
<dbReference type="WBParaSite" id="Pan_g4612.t1">
    <property type="protein sequence ID" value="Pan_g4612.t1"/>
    <property type="gene ID" value="Pan_g4612"/>
</dbReference>
<dbReference type="UniPathway" id="UPA00098">
    <property type="reaction ID" value="UER00361"/>
</dbReference>
<evidence type="ECO:0000256" key="4">
    <source>
        <dbReference type="ARBA" id="ARBA00022650"/>
    </source>
</evidence>
<dbReference type="Pfam" id="PF03807">
    <property type="entry name" value="F420_oxidored"/>
    <property type="match status" value="1"/>
</dbReference>
<reference evidence="11" key="1">
    <citation type="journal article" date="2013" name="Genetics">
        <title>The draft genome and transcriptome of Panagrellus redivivus are shaped by the harsh demands of a free-living lifestyle.</title>
        <authorList>
            <person name="Srinivasan J."/>
            <person name="Dillman A.R."/>
            <person name="Macchietto M.G."/>
            <person name="Heikkinen L."/>
            <person name="Lakso M."/>
            <person name="Fracchia K.M."/>
            <person name="Antoshechkin I."/>
            <person name="Mortazavi A."/>
            <person name="Wong G."/>
            <person name="Sternberg P.W."/>
        </authorList>
    </citation>
    <scope>NUCLEOTIDE SEQUENCE [LARGE SCALE GENOMIC DNA]</scope>
    <source>
        <strain evidence="11">MT8872</strain>
    </source>
</reference>
<reference evidence="12" key="2">
    <citation type="submission" date="2020-10" db="UniProtKB">
        <authorList>
            <consortium name="WormBaseParasite"/>
        </authorList>
    </citation>
    <scope>IDENTIFICATION</scope>
</reference>
<feature type="binding site" evidence="7">
    <location>
        <begin position="90"/>
        <end position="93"/>
    </location>
    <ligand>
        <name>NADP(+)</name>
        <dbReference type="ChEBI" id="CHEBI:58349"/>
    </ligand>
</feature>
<dbReference type="InterPro" id="IPR000304">
    <property type="entry name" value="Pyrroline-COOH_reductase"/>
</dbReference>
<dbReference type="Pfam" id="PF14748">
    <property type="entry name" value="P5CR_dimer"/>
    <property type="match status" value="1"/>
</dbReference>
<dbReference type="HAMAP" id="MF_01925">
    <property type="entry name" value="P5C_reductase"/>
    <property type="match status" value="1"/>
</dbReference>
<accession>A0A7E4VZ40</accession>
<evidence type="ECO:0000259" key="10">
    <source>
        <dbReference type="Pfam" id="PF14748"/>
    </source>
</evidence>
<dbReference type="InterPro" id="IPR028939">
    <property type="entry name" value="P5C_Rdtase_cat_N"/>
</dbReference>
<dbReference type="PROSITE" id="PS00521">
    <property type="entry name" value="P5CR"/>
    <property type="match status" value="1"/>
</dbReference>
<dbReference type="AlphaFoldDB" id="A0A7E4VZ40"/>
<proteinExistence type="inferred from homology"/>
<dbReference type="NCBIfam" id="TIGR00112">
    <property type="entry name" value="proC"/>
    <property type="match status" value="1"/>
</dbReference>
<dbReference type="SUPFAM" id="SSF51735">
    <property type="entry name" value="NAD(P)-binding Rossmann-fold domains"/>
    <property type="match status" value="1"/>
</dbReference>
<evidence type="ECO:0000259" key="9">
    <source>
        <dbReference type="Pfam" id="PF03807"/>
    </source>
</evidence>
<feature type="binding site" evidence="7">
    <location>
        <position position="49"/>
    </location>
    <ligand>
        <name>NADP(+)</name>
        <dbReference type="ChEBI" id="CHEBI:58349"/>
    </ligand>
</feature>
<dbReference type="InterPro" id="IPR053790">
    <property type="entry name" value="P5CR-like_CS"/>
</dbReference>
<keyword evidence="4 8" id="KW-0641">Proline biosynthesis</keyword>
<dbReference type="Gene3D" id="1.10.3730.10">
    <property type="entry name" value="ProC C-terminal domain-like"/>
    <property type="match status" value="1"/>
</dbReference>
<comment type="pathway">
    <text evidence="1 8">Amino-acid biosynthesis; L-proline biosynthesis; L-proline from L-glutamate 5-semialdehyde: step 1/1.</text>
</comment>
<keyword evidence="5 7" id="KW-0521">NADP</keyword>
<dbReference type="InterPro" id="IPR008927">
    <property type="entry name" value="6-PGluconate_DH-like_C_sf"/>
</dbReference>
<evidence type="ECO:0000256" key="1">
    <source>
        <dbReference type="ARBA" id="ARBA00005205"/>
    </source>
</evidence>
<keyword evidence="8" id="KW-0028">Amino-acid biosynthesis</keyword>
<evidence type="ECO:0000256" key="5">
    <source>
        <dbReference type="ARBA" id="ARBA00022857"/>
    </source>
</evidence>
<feature type="domain" description="Pyrroline-5-carboxylate reductase catalytic N-terminal" evidence="9">
    <location>
        <begin position="20"/>
        <end position="105"/>
    </location>
</feature>
<dbReference type="InterPro" id="IPR029036">
    <property type="entry name" value="P5CR_dimer"/>
</dbReference>
<evidence type="ECO:0000313" key="11">
    <source>
        <dbReference type="Proteomes" id="UP000492821"/>
    </source>
</evidence>